<evidence type="ECO:0000313" key="2">
    <source>
        <dbReference type="EMBL" id="MBF9073725.1"/>
    </source>
</evidence>
<dbReference type="AlphaFoldDB" id="A0A931BHU7"/>
<dbReference type="PANTHER" id="PTHR38342:SF2">
    <property type="entry name" value="INNER MEMBRANE OR EXPORTED"/>
    <property type="match status" value="1"/>
</dbReference>
<evidence type="ECO:0000259" key="1">
    <source>
        <dbReference type="Pfam" id="PF03625"/>
    </source>
</evidence>
<dbReference type="InterPro" id="IPR035923">
    <property type="entry name" value="TT1751-like_sf"/>
</dbReference>
<feature type="domain" description="DUF302" evidence="1">
    <location>
        <begin position="31"/>
        <end position="93"/>
    </location>
</feature>
<dbReference type="SUPFAM" id="SSF103247">
    <property type="entry name" value="TT1751-like"/>
    <property type="match status" value="1"/>
</dbReference>
<dbReference type="Proteomes" id="UP000657385">
    <property type="component" value="Unassembled WGS sequence"/>
</dbReference>
<organism evidence="2 3">
    <name type="scientific">Streptacidiphilus fuscans</name>
    <dbReference type="NCBI Taxonomy" id="2789292"/>
    <lineage>
        <taxon>Bacteria</taxon>
        <taxon>Bacillati</taxon>
        <taxon>Actinomycetota</taxon>
        <taxon>Actinomycetes</taxon>
        <taxon>Kitasatosporales</taxon>
        <taxon>Streptomycetaceae</taxon>
        <taxon>Streptacidiphilus</taxon>
    </lineage>
</organism>
<dbReference type="Gene3D" id="3.30.310.70">
    <property type="entry name" value="TT1751-like domain"/>
    <property type="match status" value="1"/>
</dbReference>
<keyword evidence="3" id="KW-1185">Reference proteome</keyword>
<protein>
    <submittedName>
        <fullName evidence="2">DUF302 domain-containing protein</fullName>
    </submittedName>
</protein>
<dbReference type="InterPro" id="IPR005180">
    <property type="entry name" value="DUF302"/>
</dbReference>
<comment type="caution">
    <text evidence="2">The sequence shown here is derived from an EMBL/GenBank/DDBJ whole genome shotgun (WGS) entry which is preliminary data.</text>
</comment>
<dbReference type="PANTHER" id="PTHR38342">
    <property type="entry name" value="SLR5037 PROTEIN"/>
    <property type="match status" value="1"/>
</dbReference>
<name>A0A931BHU7_9ACTN</name>
<dbReference type="CDD" id="cd14797">
    <property type="entry name" value="DUF302"/>
    <property type="match status" value="1"/>
</dbReference>
<reference evidence="2" key="1">
    <citation type="submission" date="2020-11" db="EMBL/GenBank/DDBJ databases">
        <title>Isolation and identification of active actinomycetes.</title>
        <authorList>
            <person name="Yu B."/>
        </authorList>
    </citation>
    <scope>NUCLEOTIDE SEQUENCE</scope>
    <source>
        <strain evidence="2">NEAU-YB345</strain>
    </source>
</reference>
<dbReference type="EMBL" id="JADPRT010000025">
    <property type="protein sequence ID" value="MBF9073725.1"/>
    <property type="molecule type" value="Genomic_DNA"/>
</dbReference>
<sequence length="123" mass="13039">MSIRSPFGVPETVDRIRRALEAKGLDLFALVDHSGAAHEAGLAMNDTKLLVFGNPKAGTPAMVAAPLLAIELPLKALVWTDDAGVVRVGYQDPAELQRRYQVPDEVMGPLSHVGELLAAALAS</sequence>
<gene>
    <name evidence="2" type="ORF">I2501_37500</name>
</gene>
<evidence type="ECO:0000313" key="3">
    <source>
        <dbReference type="Proteomes" id="UP000657385"/>
    </source>
</evidence>
<accession>A0A931BHU7</accession>
<proteinExistence type="predicted"/>
<dbReference type="Pfam" id="PF03625">
    <property type="entry name" value="DUF302"/>
    <property type="match status" value="1"/>
</dbReference>